<dbReference type="PANTHER" id="PTHR48050:SF13">
    <property type="entry name" value="STEROL 3-BETA-GLUCOSYLTRANSFERASE UGT80A2"/>
    <property type="match status" value="1"/>
</dbReference>
<dbReference type="FunFam" id="3.40.50.2000:FF:000009">
    <property type="entry name" value="Sterol 3-beta-glucosyltransferase UGT80A2"/>
    <property type="match status" value="1"/>
</dbReference>
<reference evidence="4" key="1">
    <citation type="journal article" date="2017" name="Genome Biol.">
        <title>Comparative genomics reveals high biological diversity and specific adaptations in the industrially and medically important fungal genus Aspergillus.</title>
        <authorList>
            <person name="de Vries R.P."/>
            <person name="Riley R."/>
            <person name="Wiebenga A."/>
            <person name="Aguilar-Osorio G."/>
            <person name="Amillis S."/>
            <person name="Uchima C.A."/>
            <person name="Anderluh G."/>
            <person name="Asadollahi M."/>
            <person name="Askin M."/>
            <person name="Barry K."/>
            <person name="Battaglia E."/>
            <person name="Bayram O."/>
            <person name="Benocci T."/>
            <person name="Braus-Stromeyer S.A."/>
            <person name="Caldana C."/>
            <person name="Canovas D."/>
            <person name="Cerqueira G.C."/>
            <person name="Chen F."/>
            <person name="Chen W."/>
            <person name="Choi C."/>
            <person name="Clum A."/>
            <person name="Dos Santos R.A."/>
            <person name="Damasio A.R."/>
            <person name="Diallinas G."/>
            <person name="Emri T."/>
            <person name="Fekete E."/>
            <person name="Flipphi M."/>
            <person name="Freyberg S."/>
            <person name="Gallo A."/>
            <person name="Gournas C."/>
            <person name="Habgood R."/>
            <person name="Hainaut M."/>
            <person name="Harispe M.L."/>
            <person name="Henrissat B."/>
            <person name="Hilden K.S."/>
            <person name="Hope R."/>
            <person name="Hossain A."/>
            <person name="Karabika E."/>
            <person name="Karaffa L."/>
            <person name="Karanyi Z."/>
            <person name="Krasevec N."/>
            <person name="Kuo A."/>
            <person name="Kusch H."/>
            <person name="LaButti K."/>
            <person name="Lagendijk E.L."/>
            <person name="Lapidus A."/>
            <person name="Levasseur A."/>
            <person name="Lindquist E."/>
            <person name="Lipzen A."/>
            <person name="Logrieco A.F."/>
            <person name="MacCabe A."/>
            <person name="Maekelae M.R."/>
            <person name="Malavazi I."/>
            <person name="Melin P."/>
            <person name="Meyer V."/>
            <person name="Mielnichuk N."/>
            <person name="Miskei M."/>
            <person name="Molnar A.P."/>
            <person name="Mule G."/>
            <person name="Ngan C.Y."/>
            <person name="Orejas M."/>
            <person name="Orosz E."/>
            <person name="Ouedraogo J.P."/>
            <person name="Overkamp K.M."/>
            <person name="Park H.-S."/>
            <person name="Perrone G."/>
            <person name="Piumi F."/>
            <person name="Punt P.J."/>
            <person name="Ram A.F."/>
            <person name="Ramon A."/>
            <person name="Rauscher S."/>
            <person name="Record E."/>
            <person name="Riano-Pachon D.M."/>
            <person name="Robert V."/>
            <person name="Roehrig J."/>
            <person name="Ruller R."/>
            <person name="Salamov A."/>
            <person name="Salih N.S."/>
            <person name="Samson R.A."/>
            <person name="Sandor E."/>
            <person name="Sanguinetti M."/>
            <person name="Schuetze T."/>
            <person name="Sepcic K."/>
            <person name="Shelest E."/>
            <person name="Sherlock G."/>
            <person name="Sophianopoulou V."/>
            <person name="Squina F.M."/>
            <person name="Sun H."/>
            <person name="Susca A."/>
            <person name="Todd R.B."/>
            <person name="Tsang A."/>
            <person name="Unkles S.E."/>
            <person name="van de Wiele N."/>
            <person name="van Rossen-Uffink D."/>
            <person name="Oliveira J.V."/>
            <person name="Vesth T.C."/>
            <person name="Visser J."/>
            <person name="Yu J.-H."/>
            <person name="Zhou M."/>
            <person name="Andersen M.R."/>
            <person name="Archer D.B."/>
            <person name="Baker S.E."/>
            <person name="Benoit I."/>
            <person name="Brakhage A.A."/>
            <person name="Braus G.H."/>
            <person name="Fischer R."/>
            <person name="Frisvad J.C."/>
            <person name="Goldman G.H."/>
            <person name="Houbraken J."/>
            <person name="Oakley B."/>
            <person name="Pocsi I."/>
            <person name="Scazzocchio C."/>
            <person name="Seiboth B."/>
            <person name="vanKuyk P.A."/>
            <person name="Wortman J."/>
            <person name="Dyer P.S."/>
            <person name="Grigoriev I.V."/>
        </authorList>
    </citation>
    <scope>NUCLEOTIDE SEQUENCE [LARGE SCALE GENOMIC DNA]</scope>
    <source>
        <strain evidence="4">DTO 134E9</strain>
    </source>
</reference>
<dbReference type="Proteomes" id="UP000184383">
    <property type="component" value="Unassembled WGS sequence"/>
</dbReference>
<dbReference type="InterPro" id="IPR002213">
    <property type="entry name" value="UDP_glucos_trans"/>
</dbReference>
<evidence type="ECO:0000313" key="3">
    <source>
        <dbReference type="EMBL" id="OJJ29673.1"/>
    </source>
</evidence>
<dbReference type="Gene3D" id="3.40.50.2000">
    <property type="entry name" value="Glycogen Phosphorylase B"/>
    <property type="match status" value="2"/>
</dbReference>
<feature type="compositionally biased region" description="Low complexity" evidence="2">
    <location>
        <begin position="902"/>
        <end position="912"/>
    </location>
</feature>
<organism evidence="3 4">
    <name type="scientific">Aspergillus wentii DTO 134E9</name>
    <dbReference type="NCBI Taxonomy" id="1073089"/>
    <lineage>
        <taxon>Eukaryota</taxon>
        <taxon>Fungi</taxon>
        <taxon>Dikarya</taxon>
        <taxon>Ascomycota</taxon>
        <taxon>Pezizomycotina</taxon>
        <taxon>Eurotiomycetes</taxon>
        <taxon>Eurotiomycetidae</taxon>
        <taxon>Eurotiales</taxon>
        <taxon>Aspergillaceae</taxon>
        <taxon>Aspergillus</taxon>
        <taxon>Aspergillus subgen. Cremei</taxon>
    </lineage>
</organism>
<evidence type="ECO:0008006" key="5">
    <source>
        <dbReference type="Google" id="ProtNLM"/>
    </source>
</evidence>
<gene>
    <name evidence="3" type="ORF">ASPWEDRAFT_73120</name>
</gene>
<accession>A0A1L9R466</accession>
<dbReference type="AlphaFoldDB" id="A0A1L9R466"/>
<evidence type="ECO:0000256" key="1">
    <source>
        <dbReference type="ARBA" id="ARBA00022679"/>
    </source>
</evidence>
<dbReference type="VEuPathDB" id="FungiDB:ASPWEDRAFT_73120"/>
<dbReference type="InterPro" id="IPR050426">
    <property type="entry name" value="Glycosyltransferase_28"/>
</dbReference>
<dbReference type="GeneID" id="63755132"/>
<dbReference type="EMBL" id="KV878218">
    <property type="protein sequence ID" value="OJJ29673.1"/>
    <property type="molecule type" value="Genomic_DNA"/>
</dbReference>
<dbReference type="GO" id="GO:0016906">
    <property type="term" value="F:sterol 3-beta-glucosyltransferase activity"/>
    <property type="evidence" value="ECO:0007669"/>
    <property type="project" value="UniProtKB-ARBA"/>
</dbReference>
<feature type="region of interest" description="Disordered" evidence="2">
    <location>
        <begin position="887"/>
        <end position="982"/>
    </location>
</feature>
<dbReference type="RefSeq" id="XP_040683350.1">
    <property type="nucleotide sequence ID" value="XM_040839284.1"/>
</dbReference>
<feature type="compositionally biased region" description="Polar residues" evidence="2">
    <location>
        <begin position="913"/>
        <end position="925"/>
    </location>
</feature>
<sequence length="982" mass="106378">MNRNNHDCLPNTLQKDTNIHDEIDDPPPAYSEIGTIAITNEGLQTQAQVTDDGRVDVVVEDASGHLNQIFTPALQQQVDAIHNANTGQKTARVTGCPVRLSIVIHAVGSLQDIRPLVTTGRVLKEQYGHRVRLATHSTFLDLVESNGLEFFNIGGDPGDAMGSLTNSPTLLPSMANYGKKRNEIAAIVDGCWRSCIDNGHGVGRMPFNEDTSIDPFVADAIIANPFSFAHIHCAEKLEIPLHIMSTIPWSPTAAFPHPLANIRSSNTSESTSNCVSYSLLEMLTWQGIGDVINQFREKTLNLEPLSKVPATGLLSRLQVPHTYCWSPSLLPKPNDWGQHISVAGFVPPGNNLSYMPDPDLAAFLAAGSLPVYIDVGSVANDLGIILDAVRKTGQRALISKSHDRLSNVSKQPDIFFVDSCPPDWLFQRVSCAVHSGQLELVTASIVSGKPTVIVSSFGDQRFWGGMVANAGVGPQPIPQKDLTADKLVEAIRYALSPRIRQRAGEMGYAIREEDGCRNAVDSFHEHLGMDDMRCSILPSEKAVWKVKRTKQRLSAVAATLLAHEGLLDLGDLKPLRLRKYQTADGPLDPISGGTLAILGSVSKLSVAIAGMPIDVVKSVLTSERSISHYQSLLTQKLQNSRRPALTDRRASSTSDIQGKGKESTRRNSSGKAFMYGFYKEMSGKDAFAARKSSITSKDDPQHDQQPSNSILSDAAKGTGKSMGRIVGLSLKTPLDFTAGIAKGFRNAPRLYGDDTVRQTNKITGFQSGVKVAGKELGLGFYDGITGIFTQPVRGAKQGGVSGFVKGIGKGLGGAVLKPGAGIAIFGIPAYSFQGVYEEVQKSLGNNVSSYIFTTHYLHGTQAMEQLDSDERAQIIRSWHDRERQAPDLRDRWNAVQQRRRGTNNTSSSRSSTFQKDPSVGSTWNNGEGAGPSVFGMETPWDNPILELEASPENAVHELSSSPRQAVFEMEAPVESGKKSVKV</sequence>
<name>A0A1L9R466_ASPWE</name>
<keyword evidence="1" id="KW-0808">Transferase</keyword>
<dbReference type="OrthoDB" id="5835829at2759"/>
<feature type="region of interest" description="Disordered" evidence="2">
    <location>
        <begin position="690"/>
        <end position="716"/>
    </location>
</feature>
<evidence type="ECO:0000313" key="4">
    <source>
        <dbReference type="Proteomes" id="UP000184383"/>
    </source>
</evidence>
<evidence type="ECO:0000256" key="2">
    <source>
        <dbReference type="SAM" id="MobiDB-lite"/>
    </source>
</evidence>
<dbReference type="SUPFAM" id="SSF53756">
    <property type="entry name" value="UDP-Glycosyltransferase/glycogen phosphorylase"/>
    <property type="match status" value="1"/>
</dbReference>
<dbReference type="STRING" id="1073089.A0A1L9R466"/>
<proteinExistence type="predicted"/>
<feature type="region of interest" description="Disordered" evidence="2">
    <location>
        <begin position="637"/>
        <end position="667"/>
    </location>
</feature>
<dbReference type="PANTHER" id="PTHR48050">
    <property type="entry name" value="STEROL 3-BETA-GLUCOSYLTRANSFERASE"/>
    <property type="match status" value="1"/>
</dbReference>
<dbReference type="CDD" id="cd03784">
    <property type="entry name" value="GT1_Gtf-like"/>
    <property type="match status" value="1"/>
</dbReference>
<protein>
    <recommendedName>
        <fullName evidence="5">Glycosyltransferase family 28 N-terminal domain-containing protein</fullName>
    </recommendedName>
</protein>
<keyword evidence="4" id="KW-1185">Reference proteome</keyword>